<reference evidence="11 12" key="1">
    <citation type="submission" date="2017-12" db="EMBL/GenBank/DDBJ databases">
        <title>Sequencing, de novo assembly and annotation of complete genome of a new Thraustochytrid species, strain FCC1311.</title>
        <authorList>
            <person name="Sedici K."/>
            <person name="Godart F."/>
            <person name="Aiese Cigliano R."/>
            <person name="Sanseverino W."/>
            <person name="Barakat M."/>
            <person name="Ortet P."/>
            <person name="Marechal E."/>
            <person name="Cagnac O."/>
            <person name="Amato A."/>
        </authorList>
    </citation>
    <scope>NUCLEOTIDE SEQUENCE [LARGE SCALE GENOMIC DNA]</scope>
</reference>
<feature type="compositionally biased region" description="Basic and acidic residues" evidence="9">
    <location>
        <begin position="15"/>
        <end position="39"/>
    </location>
</feature>
<dbReference type="InParanoid" id="A0A2R5GF61"/>
<keyword evidence="6" id="KW-0539">Nucleus</keyword>
<dbReference type="PANTHER" id="PTHR46765:SF1">
    <property type="entry name" value="P-LOOP CONTAINING NUCLEOSIDE TRIPHOSPHATE HYDROLASES SUPERFAMILY PROTEIN"/>
    <property type="match status" value="1"/>
</dbReference>
<comment type="caution">
    <text evidence="11">The sequence shown here is derived from an EMBL/GenBank/DDBJ whole genome shotgun (WGS) entry which is preliminary data.</text>
</comment>
<sequence>MDDDELEAELAAEAAMEREMYDDFEAERAMMEMEMERDAQQQTSSQKTRDATQVAPPSAAQDAENAPSYLDESKDDEEADFAMRQTLGDSPGPGDAESSNHDDGPPVTTRATNETQRSRLPFVQRLMYRRQARENAMLPRREREDMSRFLFMRPGEEIGGDMKVVLPNGDTRYIMVDVHKHKYGSNSLGEHDAFGESGIDQRRTDGSMLSKPFEDLLADLDERRRNERLKALGVGDNTQYSLVSDAALLDGLDSQNSGANDGHGSNADATSTFAGKYAPRQFIDLVSHERTNRLVMQWIMSWRNFVFEGARQTRPDFPVILLAGPPGAGKTTLAHVIARHAGYNPVEINASDERTANVLSNRLINAMEMQSMFGAASGKPNCIILDEFEGVANQGEGRGAVQTLLDMIQAPLSGASKAHPITRPVILICNDPYVAALRPLRRAVKVIFFRAAPQARIVQRLKEIAVAENIAPQHGALELLAERQDYDIRACLNTLQFIVSERGASGSTAQSPRQATQATQRFRLETKDVEDLCVGTKDQTSDLLKSWNAVFQNVRRQRKWTKPGLQSVNEQMRLWAQFGQHVSEFSKFLEGIHENMCGVRLADSSMSNLHEAVNLFCEADVILKRVGESQQWTLSQYLSPTALSLRRLLATESSTFLHFPMAGAANARRLAENKETLAVFAEGRRTLLPGSTIGGRQSLVLDALSPIARMLNPQVRAIPWNLLNPKEQASVQHTLDVMISLGLTLHKTLEDLPFASGKKDKAGRGENGGQDGGDERLGRGAPAHGNQQAGFNPFRRVTYKPEPRIDHLLSFDSETFSYEQRHTPPSLTVCETLIQRLRLARVRDTSSRTFGAGDGIVQQRVSKLSARDKDKALAGKKRGAEGRAPSGAVDFFGRPITAKTAGNRKRIVALKASSDVADGADSVEESTVPTPAKRKKRAAWVEYRFQEGFTNAVRRPVAMDEFLGLTPDLR</sequence>
<dbReference type="Proteomes" id="UP000241890">
    <property type="component" value="Unassembled WGS sequence"/>
</dbReference>
<gene>
    <name evidence="11" type="ORF">FCC1311_046012</name>
</gene>
<evidence type="ECO:0000256" key="5">
    <source>
        <dbReference type="ARBA" id="ARBA00023125"/>
    </source>
</evidence>
<dbReference type="GO" id="GO:0006260">
    <property type="term" value="P:DNA replication"/>
    <property type="evidence" value="ECO:0007669"/>
    <property type="project" value="UniProtKB-KW"/>
</dbReference>
<dbReference type="GO" id="GO:0016887">
    <property type="term" value="F:ATP hydrolysis activity"/>
    <property type="evidence" value="ECO:0007669"/>
    <property type="project" value="InterPro"/>
</dbReference>
<dbReference type="InterPro" id="IPR003959">
    <property type="entry name" value="ATPase_AAA_core"/>
</dbReference>
<dbReference type="InterPro" id="IPR047854">
    <property type="entry name" value="RFC_lid"/>
</dbReference>
<feature type="region of interest" description="Disordered" evidence="9">
    <location>
        <begin position="755"/>
        <end position="792"/>
    </location>
</feature>
<evidence type="ECO:0000313" key="11">
    <source>
        <dbReference type="EMBL" id="GBG28378.1"/>
    </source>
</evidence>
<dbReference type="CDD" id="cd18140">
    <property type="entry name" value="HLD_clamp_RFC"/>
    <property type="match status" value="1"/>
</dbReference>
<dbReference type="PANTHER" id="PTHR46765">
    <property type="entry name" value="P-LOOP CONTAINING NUCLEOSIDE TRIPHOSPHATE HYDROLASES SUPERFAMILY PROTEIN"/>
    <property type="match status" value="1"/>
</dbReference>
<evidence type="ECO:0000256" key="8">
    <source>
        <dbReference type="ARBA" id="ARBA00043975"/>
    </source>
</evidence>
<keyword evidence="7" id="KW-0131">Cell cycle</keyword>
<evidence type="ECO:0000256" key="6">
    <source>
        <dbReference type="ARBA" id="ARBA00023242"/>
    </source>
</evidence>
<dbReference type="GO" id="GO:0005524">
    <property type="term" value="F:ATP binding"/>
    <property type="evidence" value="ECO:0007669"/>
    <property type="project" value="UniProtKB-KW"/>
</dbReference>
<evidence type="ECO:0000256" key="4">
    <source>
        <dbReference type="ARBA" id="ARBA00022840"/>
    </source>
</evidence>
<evidence type="ECO:0000313" key="12">
    <source>
        <dbReference type="Proteomes" id="UP000241890"/>
    </source>
</evidence>
<dbReference type="InterPro" id="IPR003593">
    <property type="entry name" value="AAA+_ATPase"/>
</dbReference>
<dbReference type="EMBL" id="BEYU01000040">
    <property type="protein sequence ID" value="GBG28378.1"/>
    <property type="molecule type" value="Genomic_DNA"/>
</dbReference>
<keyword evidence="3" id="KW-0547">Nucleotide-binding</keyword>
<organism evidence="11 12">
    <name type="scientific">Hondaea fermentalgiana</name>
    <dbReference type="NCBI Taxonomy" id="2315210"/>
    <lineage>
        <taxon>Eukaryota</taxon>
        <taxon>Sar</taxon>
        <taxon>Stramenopiles</taxon>
        <taxon>Bigyra</taxon>
        <taxon>Labyrinthulomycetes</taxon>
        <taxon>Thraustochytrida</taxon>
        <taxon>Thraustochytriidae</taxon>
        <taxon>Hondaea</taxon>
    </lineage>
</organism>
<protein>
    <submittedName>
        <fullName evidence="11">Replication factor C subunit 1</fullName>
    </submittedName>
</protein>
<keyword evidence="12" id="KW-1185">Reference proteome</keyword>
<feature type="domain" description="AAA+ ATPase" evidence="10">
    <location>
        <begin position="316"/>
        <end position="453"/>
    </location>
</feature>
<dbReference type="CDD" id="cd00009">
    <property type="entry name" value="AAA"/>
    <property type="match status" value="1"/>
</dbReference>
<evidence type="ECO:0000256" key="3">
    <source>
        <dbReference type="ARBA" id="ARBA00022741"/>
    </source>
</evidence>
<accession>A0A2R5GF61</accession>
<comment type="subcellular location">
    <subcellularLocation>
        <location evidence="1">Nucleus</location>
    </subcellularLocation>
</comment>
<dbReference type="AlphaFoldDB" id="A0A2R5GF61"/>
<comment type="similarity">
    <text evidence="8">Belongs to the activator 1 small subunits family. CTF18 subfamily.</text>
</comment>
<dbReference type="Gene3D" id="3.40.50.300">
    <property type="entry name" value="P-loop containing nucleotide triphosphate hydrolases"/>
    <property type="match status" value="1"/>
</dbReference>
<keyword evidence="5" id="KW-0238">DNA-binding</keyword>
<keyword evidence="2" id="KW-0235">DNA replication</keyword>
<evidence type="ECO:0000256" key="7">
    <source>
        <dbReference type="ARBA" id="ARBA00023306"/>
    </source>
</evidence>
<evidence type="ECO:0000256" key="9">
    <source>
        <dbReference type="SAM" id="MobiDB-lite"/>
    </source>
</evidence>
<keyword evidence="4" id="KW-0067">ATP-binding</keyword>
<dbReference type="InterPro" id="IPR027417">
    <property type="entry name" value="P-loop_NTPase"/>
</dbReference>
<dbReference type="GO" id="GO:0003677">
    <property type="term" value="F:DNA binding"/>
    <property type="evidence" value="ECO:0007669"/>
    <property type="project" value="UniProtKB-KW"/>
</dbReference>
<feature type="region of interest" description="Disordered" evidence="9">
    <location>
        <begin position="15"/>
        <end position="121"/>
    </location>
</feature>
<proteinExistence type="inferred from homology"/>
<dbReference type="Pfam" id="PF00004">
    <property type="entry name" value="AAA"/>
    <property type="match status" value="1"/>
</dbReference>
<evidence type="ECO:0000259" key="10">
    <source>
        <dbReference type="SMART" id="SM00382"/>
    </source>
</evidence>
<dbReference type="SUPFAM" id="SSF52540">
    <property type="entry name" value="P-loop containing nucleoside triphosphate hydrolases"/>
    <property type="match status" value="1"/>
</dbReference>
<dbReference type="InterPro" id="IPR053016">
    <property type="entry name" value="CTF18-RFC_complex"/>
</dbReference>
<dbReference type="Gene3D" id="1.10.8.60">
    <property type="match status" value="1"/>
</dbReference>
<dbReference type="GO" id="GO:0005634">
    <property type="term" value="C:nucleus"/>
    <property type="evidence" value="ECO:0007669"/>
    <property type="project" value="UniProtKB-SubCell"/>
</dbReference>
<dbReference type="OrthoDB" id="2195431at2759"/>
<dbReference type="SMART" id="SM00382">
    <property type="entry name" value="AAA"/>
    <property type="match status" value="1"/>
</dbReference>
<name>A0A2R5GF61_9STRA</name>
<evidence type="ECO:0000256" key="1">
    <source>
        <dbReference type="ARBA" id="ARBA00004123"/>
    </source>
</evidence>
<evidence type="ECO:0000256" key="2">
    <source>
        <dbReference type="ARBA" id="ARBA00022705"/>
    </source>
</evidence>